<dbReference type="GO" id="GO:0008745">
    <property type="term" value="F:N-acetylmuramoyl-L-alanine amidase activity"/>
    <property type="evidence" value="ECO:0007669"/>
    <property type="project" value="UniProtKB-EC"/>
</dbReference>
<keyword evidence="1 5" id="KW-0378">Hydrolase</keyword>
<evidence type="ECO:0000256" key="1">
    <source>
        <dbReference type="ARBA" id="ARBA00022801"/>
    </source>
</evidence>
<dbReference type="CDD" id="cd02696">
    <property type="entry name" value="MurNAc-LAA"/>
    <property type="match status" value="1"/>
</dbReference>
<name>A0A942U4L0_9BACI</name>
<dbReference type="InterPro" id="IPR002508">
    <property type="entry name" value="MurNAc-LAA_cat"/>
</dbReference>
<dbReference type="SMART" id="SM00646">
    <property type="entry name" value="Ami_3"/>
    <property type="match status" value="1"/>
</dbReference>
<comment type="caution">
    <text evidence="5">The sequence shown here is derived from an EMBL/GenBank/DDBJ whole genome shotgun (WGS) entry which is preliminary data.</text>
</comment>
<evidence type="ECO:0000313" key="6">
    <source>
        <dbReference type="Proteomes" id="UP000679749"/>
    </source>
</evidence>
<evidence type="ECO:0000313" key="5">
    <source>
        <dbReference type="EMBL" id="MBS4213110.1"/>
    </source>
</evidence>
<dbReference type="Pfam" id="PF01520">
    <property type="entry name" value="Amidase_3"/>
    <property type="match status" value="1"/>
</dbReference>
<dbReference type="InterPro" id="IPR006637">
    <property type="entry name" value="ChW"/>
</dbReference>
<dbReference type="Gene3D" id="3.40.630.40">
    <property type="entry name" value="Zn-dependent exopeptidases"/>
    <property type="match status" value="1"/>
</dbReference>
<dbReference type="InterPro" id="IPR050695">
    <property type="entry name" value="N-acetylmuramoyl_amidase_3"/>
</dbReference>
<dbReference type="GO" id="GO:0009253">
    <property type="term" value="P:peptidoglycan catabolic process"/>
    <property type="evidence" value="ECO:0007669"/>
    <property type="project" value="InterPro"/>
</dbReference>
<dbReference type="Pfam" id="PF07538">
    <property type="entry name" value="ChW"/>
    <property type="match status" value="6"/>
</dbReference>
<sequence length="680" mass="74111">MNRKVLLFFSVLLIFFGSLPKGSNANGLDTTTLGTSPEISSYFIIHYNGENQETVLNDNVSLTLNGWTDEAKSSVKGKINIHTDSINQTEDITIDVTNDLKEISVPEKESIFYRLEVSDTFNVEEVTNEPNATSTQSVNETPSSEDSFVVSETPSSKDSTVVSEGTSEEALNSTNAESTIGTPSIQYATHVQDIGWQNPVSDGELSGTEGQAKRLESIKISVDNVEDLGVKYSTHVQDYGWLPYVSNGKESGTTGQGKRLEAIKIDLTGTQAENYDIYYRVHAQDFGWLGWAKNGESAGTEGFSKRLEAIEVVLVPKGGAAPGSTDQPFVKKLSVAYSTHVESYGWLGYVEDGATSGTQGQGKRMEAIKITLPNTPYNGDIIYSTHVQDYGWMKDVSNGEVSGTTGQSKRLEAIKINLTGEIANYYDIYYRVHAQDYGWLGWAKNGMKAGTEGRSKRLEAIQIKLVPKGQGEPVSVNEAFKQSWTVFLDPGHGGSDPGATAGGYREADLNLAVAKKAQALLVNRGYTVYMSRNDNTSIPLLDRSQMANNLHADIFVSIHTNSTGTSTTSVSGIESYFYESDPTNPSKINAGMATNPDRIAKSMKLANLIQEKMIAYTGATNRGTDGADFSVVRESAMPATLIEIGFINNSSERQKLFTESYQNILGKAIADAIDDYFKTY</sequence>
<feature type="signal peptide" evidence="3">
    <location>
        <begin position="1"/>
        <end position="25"/>
    </location>
</feature>
<dbReference type="RefSeq" id="WP_213117616.1">
    <property type="nucleotide sequence ID" value="NZ_JAGYPF010000002.1"/>
</dbReference>
<dbReference type="AlphaFoldDB" id="A0A942U4L0"/>
<dbReference type="GO" id="GO:0030288">
    <property type="term" value="C:outer membrane-bounded periplasmic space"/>
    <property type="evidence" value="ECO:0007669"/>
    <property type="project" value="TreeGrafter"/>
</dbReference>
<dbReference type="Proteomes" id="UP000679749">
    <property type="component" value="Unassembled WGS sequence"/>
</dbReference>
<keyword evidence="6" id="KW-1185">Reference proteome</keyword>
<protein>
    <submittedName>
        <fullName evidence="5">N-acetylmuramoyl-L-alanine amidase</fullName>
        <ecNumber evidence="5">3.5.1.28</ecNumber>
    </submittedName>
</protein>
<evidence type="ECO:0000256" key="3">
    <source>
        <dbReference type="SAM" id="SignalP"/>
    </source>
</evidence>
<feature type="domain" description="MurNAc-LAA" evidence="4">
    <location>
        <begin position="544"/>
        <end position="674"/>
    </location>
</feature>
<dbReference type="PANTHER" id="PTHR30404">
    <property type="entry name" value="N-ACETYLMURAMOYL-L-ALANINE AMIDASE"/>
    <property type="match status" value="1"/>
</dbReference>
<dbReference type="PANTHER" id="PTHR30404:SF0">
    <property type="entry name" value="N-ACETYLMURAMOYL-L-ALANINE AMIDASE AMIC"/>
    <property type="match status" value="1"/>
</dbReference>
<dbReference type="SUPFAM" id="SSF53187">
    <property type="entry name" value="Zn-dependent exopeptidases"/>
    <property type="match status" value="1"/>
</dbReference>
<dbReference type="SMART" id="SM00728">
    <property type="entry name" value="ChW"/>
    <property type="match status" value="6"/>
</dbReference>
<evidence type="ECO:0000259" key="4">
    <source>
        <dbReference type="SMART" id="SM00646"/>
    </source>
</evidence>
<dbReference type="EC" id="3.5.1.28" evidence="5"/>
<gene>
    <name evidence="5" type="ORF">KHA99_11685</name>
</gene>
<accession>A0A942U4L0</accession>
<proteinExistence type="predicted"/>
<feature type="region of interest" description="Disordered" evidence="2">
    <location>
        <begin position="127"/>
        <end position="179"/>
    </location>
</feature>
<feature type="chain" id="PRO_5036829749" evidence="3">
    <location>
        <begin position="26"/>
        <end position="680"/>
    </location>
</feature>
<organism evidence="5 6">
    <name type="scientific">Neobacillus rhizophilus</name>
    <dbReference type="NCBI Taxonomy" id="2833579"/>
    <lineage>
        <taxon>Bacteria</taxon>
        <taxon>Bacillati</taxon>
        <taxon>Bacillota</taxon>
        <taxon>Bacilli</taxon>
        <taxon>Bacillales</taxon>
        <taxon>Bacillaceae</taxon>
        <taxon>Neobacillus</taxon>
    </lineage>
</organism>
<keyword evidence="3" id="KW-0732">Signal</keyword>
<evidence type="ECO:0000256" key="2">
    <source>
        <dbReference type="SAM" id="MobiDB-lite"/>
    </source>
</evidence>
<dbReference type="EMBL" id="JAGYPF010000002">
    <property type="protein sequence ID" value="MBS4213110.1"/>
    <property type="molecule type" value="Genomic_DNA"/>
</dbReference>
<reference evidence="5" key="1">
    <citation type="submission" date="2021-05" db="EMBL/GenBank/DDBJ databases">
        <title>Novel Bacillus species.</title>
        <authorList>
            <person name="Liu G."/>
        </authorList>
    </citation>
    <scope>NUCLEOTIDE SEQUENCE</scope>
    <source>
        <strain evidence="5">FJAT-49825</strain>
    </source>
</reference>
<feature type="compositionally biased region" description="Polar residues" evidence="2">
    <location>
        <begin position="128"/>
        <end position="179"/>
    </location>
</feature>